<gene>
    <name evidence="17" type="primary">LOC105991873</name>
</gene>
<name>A0A1S3FUL6_DIPOR</name>
<dbReference type="GeneID" id="105991873"/>
<comment type="similarity">
    <text evidence="1">Belongs to the CLCR family.</text>
</comment>
<evidence type="ECO:0000256" key="2">
    <source>
        <dbReference type="ARBA" id="ARBA00022448"/>
    </source>
</evidence>
<dbReference type="InterPro" id="IPR013783">
    <property type="entry name" value="Ig-like_fold"/>
</dbReference>
<dbReference type="GO" id="GO:0008237">
    <property type="term" value="F:metallopeptidase activity"/>
    <property type="evidence" value="ECO:0007669"/>
    <property type="project" value="UniProtKB-KW"/>
</dbReference>
<dbReference type="InterPro" id="IPR004727">
    <property type="entry name" value="CLCA_chordata"/>
</dbReference>
<evidence type="ECO:0000313" key="16">
    <source>
        <dbReference type="Proteomes" id="UP000081671"/>
    </source>
</evidence>
<dbReference type="AlphaFoldDB" id="A0A1S3FUL6"/>
<dbReference type="GO" id="GO:0006508">
    <property type="term" value="P:proteolysis"/>
    <property type="evidence" value="ECO:0007669"/>
    <property type="project" value="UniProtKB-KW"/>
</dbReference>
<dbReference type="STRING" id="10020.ENSDORP00000015134"/>
<dbReference type="FunCoup" id="A0A1S3FUL6">
    <property type="interactions" value="334"/>
</dbReference>
<keyword evidence="2" id="KW-0813">Transport</keyword>
<feature type="transmembrane region" description="Helical" evidence="13">
    <location>
        <begin position="890"/>
        <end position="912"/>
    </location>
</feature>
<keyword evidence="5 14" id="KW-0732">Signal</keyword>
<keyword evidence="9" id="KW-0482">Metalloprotease</keyword>
<reference evidence="17" key="1">
    <citation type="submission" date="2025-08" db="UniProtKB">
        <authorList>
            <consortium name="RefSeq"/>
        </authorList>
    </citation>
    <scope>IDENTIFICATION</scope>
    <source>
        <tissue evidence="17">Kidney</tissue>
    </source>
</reference>
<feature type="chain" id="PRO_5010353339" evidence="14">
    <location>
        <begin position="22"/>
        <end position="965"/>
    </location>
</feature>
<sequence>MMFSLSGILCLALHLLPEVKSSMVKLHDNGYEGIVIAINPSVTEDEKLIQNIQKMVTEASTYLFHATKQRVYFRKVSILIPMTWKSKSEYLLPKQESYEQADVIVADPYLKYEDEPYTLQYGQCGEKGQYIHFTPNFLLTDNLAAYGPRGRVFLREWAHLRWGVFNEYNVNRPFYISRRNTIEATRCSTAITGRNVVFNDCQGGSCVTRPCRRDLQTGLYEAKCTFIPDKSQTTKDSIMFMQNLDSVTEFCTKKTHNTEAPNLHNKMCNHRSIWDVVQESEDFQNASPITAMKMPPHPAFSLLKSKQRVVCLVLDKSGSMRAEDRLIRLNQAAELYLIQVIERGSLVGMVVFDSIAKTKNNLTRIGDGNAYQNITGNLPQNASGGTSICSGLKEGFQVITSSNQTTSGSEIILLTDGEDKNISQCFEEVKQSGAIIHTIALGPKAAKELETLSNITGGLRFYANKDINGLIDAFSRISSRSGNISEQAIQLESKILNVKGKTWANGTVSVDSTIGRDTFFVVTWTIQKPQIILQDPKGKQYNTPEFKEHKLNIRSSRFHIPGIAETGTWTYSLLNKQAQPQLLSVTMTTRARNPSVLPIIAVAHMSRNTAQYPSPIIVYARVSQGFMPVLGVNVTATIETEDGYQITLELWDNGAGADTIKNDGIYSRYFMEYNGDGRYSLKVHVQARNHTARRSLRRQNKSLYIPGYVVNGEIVLNPPRPEVKEDLAEAQLEDFSRLTSGGSFTVSGAPPAGNNAPLFPPSKITDLEAEVQGDHVHLSWTAPGSTLDKGKAANYIIRISKCFQDLQHDFDNAAVVNTSGLTPKEAGSKETFVFNPELFKVENDTNFYIAIQANNEANLTSEVSNIPPAIRFFVPQDSSIPALGISAISLAIWGLVMILSAALPAAAAVSGVKTRSPPPPRLSLRPLRGNNSCGGGAGAASRRLPPPTAPRAPRPGSVAAPPPPR</sequence>
<evidence type="ECO:0000259" key="15">
    <source>
        <dbReference type="PROSITE" id="PS50234"/>
    </source>
</evidence>
<evidence type="ECO:0000256" key="10">
    <source>
        <dbReference type="ARBA" id="ARBA00023180"/>
    </source>
</evidence>
<keyword evidence="8" id="KW-0862">Zinc</keyword>
<proteinExistence type="inferred from homology"/>
<protein>
    <submittedName>
        <fullName evidence="17">Epithelial chloride channel protein-like</fullName>
    </submittedName>
</protein>
<dbReference type="FunFam" id="3.40.50.410:FF:000034">
    <property type="entry name" value="calcium-activated chloride channel regulator 1"/>
    <property type="match status" value="1"/>
</dbReference>
<evidence type="ECO:0000256" key="13">
    <source>
        <dbReference type="SAM" id="Phobius"/>
    </source>
</evidence>
<dbReference type="OrthoDB" id="687730at2759"/>
<evidence type="ECO:0000256" key="8">
    <source>
        <dbReference type="ARBA" id="ARBA00022833"/>
    </source>
</evidence>
<dbReference type="InterPro" id="IPR002035">
    <property type="entry name" value="VWF_A"/>
</dbReference>
<dbReference type="Gene3D" id="2.60.40.10">
    <property type="entry name" value="Immunoglobulins"/>
    <property type="match status" value="1"/>
</dbReference>
<dbReference type="InterPro" id="IPR036465">
    <property type="entry name" value="vWFA_dom_sf"/>
</dbReference>
<dbReference type="KEGG" id="dord:105991873"/>
<keyword evidence="3" id="KW-0645">Protease</keyword>
<keyword evidence="16" id="KW-1185">Reference proteome</keyword>
<keyword evidence="13" id="KW-1133">Transmembrane helix</keyword>
<dbReference type="Gene3D" id="3.40.50.410">
    <property type="entry name" value="von Willebrand factor, type A domain"/>
    <property type="match status" value="1"/>
</dbReference>
<keyword evidence="13" id="KW-0812">Transmembrane</keyword>
<evidence type="ECO:0000256" key="5">
    <source>
        <dbReference type="ARBA" id="ARBA00022729"/>
    </source>
</evidence>
<keyword evidence="11" id="KW-0868">Chloride</keyword>
<evidence type="ECO:0000256" key="11">
    <source>
        <dbReference type="ARBA" id="ARBA00023214"/>
    </source>
</evidence>
<dbReference type="SMART" id="SM00327">
    <property type="entry name" value="VWA"/>
    <property type="match status" value="1"/>
</dbReference>
<feature type="compositionally biased region" description="Pro residues" evidence="12">
    <location>
        <begin position="944"/>
        <end position="953"/>
    </location>
</feature>
<dbReference type="FunFam" id="2.60.40.10:FF:001134">
    <property type="entry name" value="Calcium-activated chloride channel regulator 1"/>
    <property type="match status" value="1"/>
</dbReference>
<keyword evidence="4" id="KW-0479">Metal-binding</keyword>
<evidence type="ECO:0000256" key="12">
    <source>
        <dbReference type="SAM" id="MobiDB-lite"/>
    </source>
</evidence>
<dbReference type="RefSeq" id="XP_012880070.1">
    <property type="nucleotide sequence ID" value="XM_013024616.1"/>
</dbReference>
<dbReference type="GO" id="GO:0046872">
    <property type="term" value="F:metal ion binding"/>
    <property type="evidence" value="ECO:0007669"/>
    <property type="project" value="UniProtKB-KW"/>
</dbReference>
<dbReference type="GO" id="GO:0005229">
    <property type="term" value="F:intracellularly calcium-gated chloride channel activity"/>
    <property type="evidence" value="ECO:0007669"/>
    <property type="project" value="InterPro"/>
</dbReference>
<evidence type="ECO:0000256" key="7">
    <source>
        <dbReference type="ARBA" id="ARBA00022813"/>
    </source>
</evidence>
<evidence type="ECO:0000313" key="17">
    <source>
        <dbReference type="RefSeq" id="XP_012880070.1"/>
    </source>
</evidence>
<dbReference type="Pfam" id="PF00092">
    <property type="entry name" value="VWA"/>
    <property type="match status" value="1"/>
</dbReference>
<keyword evidence="6" id="KW-0378">Hydrolase</keyword>
<evidence type="ECO:0000256" key="1">
    <source>
        <dbReference type="ARBA" id="ARBA00006398"/>
    </source>
</evidence>
<dbReference type="InterPro" id="IPR013642">
    <property type="entry name" value="CLCA_N"/>
</dbReference>
<feature type="domain" description="VWFA" evidence="15">
    <location>
        <begin position="309"/>
        <end position="477"/>
    </location>
</feature>
<feature type="signal peptide" evidence="14">
    <location>
        <begin position="1"/>
        <end position="21"/>
    </location>
</feature>
<dbReference type="InParanoid" id="A0A1S3FUL6"/>
<evidence type="ECO:0000256" key="4">
    <source>
        <dbReference type="ARBA" id="ARBA00022723"/>
    </source>
</evidence>
<feature type="region of interest" description="Disordered" evidence="12">
    <location>
        <begin position="910"/>
        <end position="965"/>
    </location>
</feature>
<keyword evidence="10" id="KW-0325">Glycoprotein</keyword>
<evidence type="ECO:0000256" key="6">
    <source>
        <dbReference type="ARBA" id="ARBA00022801"/>
    </source>
</evidence>
<keyword evidence="13" id="KW-0472">Membrane</keyword>
<dbReference type="PANTHER" id="PTHR10579">
    <property type="entry name" value="CALCIUM-ACTIVATED CHLORIDE CHANNEL REGULATOR"/>
    <property type="match status" value="1"/>
</dbReference>
<evidence type="ECO:0000256" key="14">
    <source>
        <dbReference type="SAM" id="SignalP"/>
    </source>
</evidence>
<dbReference type="PROSITE" id="PS50234">
    <property type="entry name" value="VWFA"/>
    <property type="match status" value="1"/>
</dbReference>
<keyword evidence="7" id="KW-0068">Autocatalytic cleavage</keyword>
<dbReference type="SUPFAM" id="SSF53300">
    <property type="entry name" value="vWA-like"/>
    <property type="match status" value="1"/>
</dbReference>
<evidence type="ECO:0000256" key="9">
    <source>
        <dbReference type="ARBA" id="ARBA00023049"/>
    </source>
</evidence>
<dbReference type="CDD" id="cd00198">
    <property type="entry name" value="vWFA"/>
    <property type="match status" value="1"/>
</dbReference>
<evidence type="ECO:0000256" key="3">
    <source>
        <dbReference type="ARBA" id="ARBA00022670"/>
    </source>
</evidence>
<organism evidence="16 17">
    <name type="scientific">Dipodomys ordii</name>
    <name type="common">Ord's kangaroo rat</name>
    <dbReference type="NCBI Taxonomy" id="10020"/>
    <lineage>
        <taxon>Eukaryota</taxon>
        <taxon>Metazoa</taxon>
        <taxon>Chordata</taxon>
        <taxon>Craniata</taxon>
        <taxon>Vertebrata</taxon>
        <taxon>Euteleostomi</taxon>
        <taxon>Mammalia</taxon>
        <taxon>Eutheria</taxon>
        <taxon>Euarchontoglires</taxon>
        <taxon>Glires</taxon>
        <taxon>Rodentia</taxon>
        <taxon>Castorimorpha</taxon>
        <taxon>Heteromyidae</taxon>
        <taxon>Dipodomyinae</taxon>
        <taxon>Dipodomys</taxon>
    </lineage>
</organism>
<dbReference type="NCBIfam" id="TIGR00868">
    <property type="entry name" value="hCaCC"/>
    <property type="match status" value="1"/>
</dbReference>
<dbReference type="Proteomes" id="UP000081671">
    <property type="component" value="Unplaced"/>
</dbReference>
<dbReference type="PANTHER" id="PTHR10579:SF42">
    <property type="entry name" value="CHLORIDE CHANNEL ACCESSORY 3B"/>
    <property type="match status" value="1"/>
</dbReference>
<dbReference type="Pfam" id="PF08434">
    <property type="entry name" value="CLCA"/>
    <property type="match status" value="1"/>
</dbReference>
<dbReference type="GO" id="GO:0005886">
    <property type="term" value="C:plasma membrane"/>
    <property type="evidence" value="ECO:0007669"/>
    <property type="project" value="TreeGrafter"/>
</dbReference>
<accession>A0A1S3FUL6</accession>
<dbReference type="InterPro" id="IPR051266">
    <property type="entry name" value="CLCR"/>
</dbReference>